<dbReference type="GO" id="GO:0035870">
    <property type="term" value="F:dITP diphosphatase activity"/>
    <property type="evidence" value="ECO:0007669"/>
    <property type="project" value="UniProtKB-UniRule"/>
</dbReference>
<dbReference type="InterPro" id="IPR002637">
    <property type="entry name" value="RdgB/HAM1"/>
</dbReference>
<dbReference type="GO" id="GO:0046872">
    <property type="term" value="F:metal ion binding"/>
    <property type="evidence" value="ECO:0007669"/>
    <property type="project" value="UniProtKB-KW"/>
</dbReference>
<comment type="catalytic activity">
    <reaction evidence="9 10">
        <text>XTP + H2O = XMP + diphosphate + H(+)</text>
        <dbReference type="Rhea" id="RHEA:28610"/>
        <dbReference type="ChEBI" id="CHEBI:15377"/>
        <dbReference type="ChEBI" id="CHEBI:15378"/>
        <dbReference type="ChEBI" id="CHEBI:33019"/>
        <dbReference type="ChEBI" id="CHEBI:57464"/>
        <dbReference type="ChEBI" id="CHEBI:61314"/>
        <dbReference type="EC" id="3.6.1.66"/>
    </reaction>
</comment>
<dbReference type="GO" id="GO:0017111">
    <property type="term" value="F:ribonucleoside triphosphate phosphatase activity"/>
    <property type="evidence" value="ECO:0007669"/>
    <property type="project" value="InterPro"/>
</dbReference>
<keyword evidence="4 10" id="KW-0547">Nucleotide-binding</keyword>
<keyword evidence="3 10" id="KW-0479">Metal-binding</keyword>
<evidence type="ECO:0000313" key="13">
    <source>
        <dbReference type="Proteomes" id="UP000286482"/>
    </source>
</evidence>
<comment type="cofactor">
    <cofactor evidence="10">
        <name>Mg(2+)</name>
        <dbReference type="ChEBI" id="CHEBI:18420"/>
    </cofactor>
    <text evidence="10">Binds 1 Mg(2+) ion per subunit.</text>
</comment>
<feature type="binding site" evidence="10">
    <location>
        <position position="70"/>
    </location>
    <ligand>
        <name>substrate</name>
    </ligand>
</feature>
<evidence type="ECO:0000256" key="7">
    <source>
        <dbReference type="ARBA" id="ARBA00023080"/>
    </source>
</evidence>
<dbReference type="GO" id="GO:0000166">
    <property type="term" value="F:nucleotide binding"/>
    <property type="evidence" value="ECO:0007669"/>
    <property type="project" value="UniProtKB-KW"/>
</dbReference>
<evidence type="ECO:0000256" key="1">
    <source>
        <dbReference type="ARBA" id="ARBA00008023"/>
    </source>
</evidence>
<keyword evidence="6 10" id="KW-0460">Magnesium</keyword>
<dbReference type="EC" id="3.6.1.66" evidence="10"/>
<evidence type="ECO:0000256" key="3">
    <source>
        <dbReference type="ARBA" id="ARBA00022723"/>
    </source>
</evidence>
<protein>
    <recommendedName>
        <fullName evidence="10">dITP/XTP pyrophosphatase</fullName>
        <ecNumber evidence="10">3.6.1.66</ecNumber>
    </recommendedName>
    <alternativeName>
        <fullName evidence="10">Non-canonical purine NTP pyrophosphatase</fullName>
    </alternativeName>
    <alternativeName>
        <fullName evidence="10">Non-standard purine NTP pyrophosphatase</fullName>
    </alternativeName>
    <alternativeName>
        <fullName evidence="10">Nucleoside-triphosphate diphosphatase</fullName>
    </alternativeName>
    <alternativeName>
        <fullName evidence="10">Nucleoside-triphosphate pyrophosphatase</fullName>
        <shortName evidence="10">NTPase</shortName>
    </alternativeName>
</protein>
<evidence type="ECO:0000256" key="8">
    <source>
        <dbReference type="ARBA" id="ARBA00051875"/>
    </source>
</evidence>
<dbReference type="GO" id="GO:0009117">
    <property type="term" value="P:nucleotide metabolic process"/>
    <property type="evidence" value="ECO:0007669"/>
    <property type="project" value="UniProtKB-KW"/>
</dbReference>
<dbReference type="OrthoDB" id="9807456at2"/>
<comment type="catalytic activity">
    <reaction evidence="8 10">
        <text>dITP + H2O = dIMP + diphosphate + H(+)</text>
        <dbReference type="Rhea" id="RHEA:28342"/>
        <dbReference type="ChEBI" id="CHEBI:15377"/>
        <dbReference type="ChEBI" id="CHEBI:15378"/>
        <dbReference type="ChEBI" id="CHEBI:33019"/>
        <dbReference type="ChEBI" id="CHEBI:61194"/>
        <dbReference type="ChEBI" id="CHEBI:61382"/>
        <dbReference type="EC" id="3.6.1.66"/>
    </reaction>
</comment>
<dbReference type="RefSeq" id="WP_120355756.1">
    <property type="nucleotide sequence ID" value="NZ_RAQO01000008.1"/>
</dbReference>
<evidence type="ECO:0000256" key="2">
    <source>
        <dbReference type="ARBA" id="ARBA00011738"/>
    </source>
</evidence>
<organism evidence="12 13">
    <name type="scientific">Alginatibacterium sediminis</name>
    <dbReference type="NCBI Taxonomy" id="2164068"/>
    <lineage>
        <taxon>Bacteria</taxon>
        <taxon>Pseudomonadati</taxon>
        <taxon>Pseudomonadota</taxon>
        <taxon>Gammaproteobacteria</taxon>
        <taxon>Alteromonadales</taxon>
        <taxon>Alteromonadaceae</taxon>
        <taxon>Alginatibacterium</taxon>
    </lineage>
</organism>
<evidence type="ECO:0000256" key="6">
    <source>
        <dbReference type="ARBA" id="ARBA00022842"/>
    </source>
</evidence>
<evidence type="ECO:0000256" key="4">
    <source>
        <dbReference type="ARBA" id="ARBA00022741"/>
    </source>
</evidence>
<dbReference type="SUPFAM" id="SSF52972">
    <property type="entry name" value="ITPase-like"/>
    <property type="match status" value="1"/>
</dbReference>
<proteinExistence type="inferred from homology"/>
<dbReference type="HAMAP" id="MF_01405">
    <property type="entry name" value="Non_canon_purine_NTPase"/>
    <property type="match status" value="1"/>
</dbReference>
<dbReference type="GO" id="GO:0009146">
    <property type="term" value="P:purine nucleoside triphosphate catabolic process"/>
    <property type="evidence" value="ECO:0007669"/>
    <property type="project" value="UniProtKB-UniRule"/>
</dbReference>
<gene>
    <name evidence="12" type="primary">rdgB</name>
    <name evidence="12" type="ORF">DBZ36_14900</name>
</gene>
<dbReference type="Gene3D" id="3.90.950.10">
    <property type="match status" value="1"/>
</dbReference>
<dbReference type="FunFam" id="3.90.950.10:FF:000001">
    <property type="entry name" value="dITP/XTP pyrophosphatase"/>
    <property type="match status" value="1"/>
</dbReference>
<evidence type="ECO:0000256" key="9">
    <source>
        <dbReference type="ARBA" id="ARBA00052017"/>
    </source>
</evidence>
<feature type="binding site" evidence="10">
    <location>
        <position position="69"/>
    </location>
    <ligand>
        <name>Mg(2+)</name>
        <dbReference type="ChEBI" id="CHEBI:18420"/>
    </ligand>
</feature>
<feature type="binding site" evidence="10">
    <location>
        <begin position="8"/>
        <end position="13"/>
    </location>
    <ligand>
        <name>substrate</name>
    </ligand>
</feature>
<evidence type="ECO:0000256" key="5">
    <source>
        <dbReference type="ARBA" id="ARBA00022801"/>
    </source>
</evidence>
<reference evidence="12 13" key="1">
    <citation type="submission" date="2018-09" db="EMBL/GenBank/DDBJ databases">
        <authorList>
            <person name="Wang Z."/>
        </authorList>
    </citation>
    <scope>NUCLEOTIDE SEQUENCE [LARGE SCALE GENOMIC DNA]</scope>
    <source>
        <strain evidence="12 13">ALS 81</strain>
    </source>
</reference>
<dbReference type="Proteomes" id="UP000286482">
    <property type="component" value="Unassembled WGS sequence"/>
</dbReference>
<dbReference type="Pfam" id="PF01725">
    <property type="entry name" value="Ham1p_like"/>
    <property type="match status" value="1"/>
</dbReference>
<comment type="caution">
    <text evidence="10">Lacks conserved residue(s) required for the propagation of feature annotation.</text>
</comment>
<feature type="binding site" evidence="10">
    <location>
        <begin position="180"/>
        <end position="181"/>
    </location>
    <ligand>
        <name>substrate</name>
    </ligand>
</feature>
<feature type="binding site" evidence="10">
    <location>
        <position position="175"/>
    </location>
    <ligand>
        <name>substrate</name>
    </ligand>
</feature>
<comment type="subunit">
    <text evidence="2 10">Homodimer.</text>
</comment>
<comment type="function">
    <text evidence="10">Pyrophosphatase that catalyzes the hydrolysis of nucleoside triphosphates to their monophosphate derivatives, with a high preference for the non-canonical purine nucleotides XTP (xanthosine triphosphate), dITP (deoxyinosine triphosphate) and ITP. Seems to function as a house-cleaning enzyme that removes non-canonical purine nucleotides from the nucleotide pool, thus preventing their incorporation into DNA/RNA and avoiding chromosomal lesions.</text>
</comment>
<dbReference type="EMBL" id="RAQO01000008">
    <property type="protein sequence ID" value="RKF15670.1"/>
    <property type="molecule type" value="Genomic_DNA"/>
</dbReference>
<name>A0A420E8F1_9ALTE</name>
<evidence type="ECO:0000256" key="11">
    <source>
        <dbReference type="RuleBase" id="RU003781"/>
    </source>
</evidence>
<feature type="binding site" evidence="10">
    <location>
        <begin position="152"/>
        <end position="155"/>
    </location>
    <ligand>
        <name>substrate</name>
    </ligand>
</feature>
<keyword evidence="7 10" id="KW-0546">Nucleotide metabolism</keyword>
<evidence type="ECO:0000256" key="10">
    <source>
        <dbReference type="HAMAP-Rule" id="MF_01405"/>
    </source>
</evidence>
<evidence type="ECO:0000313" key="12">
    <source>
        <dbReference type="EMBL" id="RKF15670.1"/>
    </source>
</evidence>
<sequence>MQAVVLATGNKGKVAELSELLAPLQLKIQAQSDFQVPEVAETGTTFVENAIIKARHASKITGLPAIADDSGLAVDALNGAPGLYSSRYAGVDANDQDNIELLLKEMSNCNQRAASFHCVLVYLRHHLDPAPLICHGQWAGEVSTDIHGAGGFGYDPIFWVNELNCSAAQLSKAEKNQHSHRGQALRALIRKIESSK</sequence>
<keyword evidence="5 10" id="KW-0378">Hydrolase</keyword>
<dbReference type="GO" id="GO:0036222">
    <property type="term" value="F:XTP diphosphatase activity"/>
    <property type="evidence" value="ECO:0007669"/>
    <property type="project" value="UniProtKB-UniRule"/>
</dbReference>
<comment type="caution">
    <text evidence="12">The sequence shown here is derived from an EMBL/GenBank/DDBJ whole genome shotgun (WGS) entry which is preliminary data.</text>
</comment>
<dbReference type="AlphaFoldDB" id="A0A420E8F1"/>
<dbReference type="CDD" id="cd00515">
    <property type="entry name" value="HAM1"/>
    <property type="match status" value="1"/>
</dbReference>
<keyword evidence="13" id="KW-1185">Reference proteome</keyword>
<feature type="active site" description="Proton acceptor" evidence="10">
    <location>
        <position position="69"/>
    </location>
</feature>
<dbReference type="InterPro" id="IPR020922">
    <property type="entry name" value="dITP/XTP_pyrophosphatase"/>
</dbReference>
<comment type="similarity">
    <text evidence="1 10 11">Belongs to the HAM1 NTPase family.</text>
</comment>
<dbReference type="GO" id="GO:0005829">
    <property type="term" value="C:cytosol"/>
    <property type="evidence" value="ECO:0007669"/>
    <property type="project" value="TreeGrafter"/>
</dbReference>
<accession>A0A420E8F1</accession>
<dbReference type="PANTHER" id="PTHR11067">
    <property type="entry name" value="INOSINE TRIPHOSPHATE PYROPHOSPHATASE/HAM1 PROTEIN"/>
    <property type="match status" value="1"/>
</dbReference>
<dbReference type="InterPro" id="IPR029001">
    <property type="entry name" value="ITPase-like_fam"/>
</dbReference>
<comment type="catalytic activity">
    <reaction evidence="10">
        <text>ITP + H2O = IMP + diphosphate + H(+)</text>
        <dbReference type="Rhea" id="RHEA:29399"/>
        <dbReference type="ChEBI" id="CHEBI:15377"/>
        <dbReference type="ChEBI" id="CHEBI:15378"/>
        <dbReference type="ChEBI" id="CHEBI:33019"/>
        <dbReference type="ChEBI" id="CHEBI:58053"/>
        <dbReference type="ChEBI" id="CHEBI:61402"/>
        <dbReference type="EC" id="3.6.1.66"/>
    </reaction>
</comment>
<dbReference type="PANTHER" id="PTHR11067:SF9">
    <property type="entry name" value="INOSINE TRIPHOSPHATE PYROPHOSPHATASE"/>
    <property type="match status" value="1"/>
</dbReference>
<dbReference type="NCBIfam" id="TIGR00042">
    <property type="entry name" value="RdgB/HAM1 family non-canonical purine NTP pyrophosphatase"/>
    <property type="match status" value="1"/>
</dbReference>
<dbReference type="GO" id="GO:0036220">
    <property type="term" value="F:ITP diphosphatase activity"/>
    <property type="evidence" value="ECO:0007669"/>
    <property type="project" value="UniProtKB-UniRule"/>
</dbReference>